<dbReference type="Pfam" id="PF14312">
    <property type="entry name" value="FG-GAP_2"/>
    <property type="match status" value="4"/>
</dbReference>
<evidence type="ECO:0000256" key="5">
    <source>
        <dbReference type="SAM" id="SignalP"/>
    </source>
</evidence>
<dbReference type="OrthoDB" id="188207at2759"/>
<dbReference type="PANTHER" id="PTHR36220">
    <property type="entry name" value="UNNAMED PRODUCT"/>
    <property type="match status" value="1"/>
</dbReference>
<dbReference type="Proteomes" id="UP000717585">
    <property type="component" value="Unassembled WGS sequence"/>
</dbReference>
<dbReference type="PROSITE" id="PS51470">
    <property type="entry name" value="FG_GAP"/>
    <property type="match status" value="1"/>
</dbReference>
<evidence type="ECO:0000256" key="1">
    <source>
        <dbReference type="ARBA" id="ARBA00022729"/>
    </source>
</evidence>
<dbReference type="InterPro" id="IPR011043">
    <property type="entry name" value="Gal_Oxase/kelch_b-propeller"/>
</dbReference>
<keyword evidence="3" id="KW-0325">Glycoprotein</keyword>
<dbReference type="InterPro" id="IPR028994">
    <property type="entry name" value="Integrin_alpha_N"/>
</dbReference>
<name>A0A8J6B912_9EUKA</name>
<dbReference type="InterPro" id="IPR013519">
    <property type="entry name" value="Int_alpha_beta-p"/>
</dbReference>
<evidence type="ECO:0000256" key="4">
    <source>
        <dbReference type="PROSITE-ProRule" id="PRU00803"/>
    </source>
</evidence>
<keyword evidence="2" id="KW-0677">Repeat</keyword>
<reference evidence="6" key="1">
    <citation type="submission" date="2021-05" db="EMBL/GenBank/DDBJ databases">
        <title>A free-living protist that lacks canonical eukaryotic 1 DNA replication and segregation systems.</title>
        <authorList>
            <person name="Salas-Leiva D.E."/>
            <person name="Tromer E.C."/>
            <person name="Curtis B.A."/>
            <person name="Jerlstrom-Hultqvist J."/>
            <person name="Kolisko M."/>
            <person name="Yi Z."/>
            <person name="Salas-Leiva J.S."/>
            <person name="Gallot-Lavallee L."/>
            <person name="Kops G.J.P.L."/>
            <person name="Archibald J.M."/>
            <person name="Simpson A.G.B."/>
            <person name="Roger A.J."/>
        </authorList>
    </citation>
    <scope>NUCLEOTIDE SEQUENCE</scope>
    <source>
        <strain evidence="6">BICM</strain>
    </source>
</reference>
<dbReference type="InterPro" id="IPR013517">
    <property type="entry name" value="FG-GAP"/>
</dbReference>
<dbReference type="SUPFAM" id="SSF50965">
    <property type="entry name" value="Galactose oxidase, central domain"/>
    <property type="match status" value="1"/>
</dbReference>
<proteinExistence type="predicted"/>
<comment type="caution">
    <text evidence="6">The sequence shown here is derived from an EMBL/GenBank/DDBJ whole genome shotgun (WGS) entry which is preliminary data.</text>
</comment>
<dbReference type="SMART" id="SM00191">
    <property type="entry name" value="Int_alpha"/>
    <property type="match status" value="5"/>
</dbReference>
<keyword evidence="7" id="KW-1185">Reference proteome</keyword>
<evidence type="ECO:0000313" key="6">
    <source>
        <dbReference type="EMBL" id="KAG9392502.1"/>
    </source>
</evidence>
<evidence type="ECO:0000256" key="2">
    <source>
        <dbReference type="ARBA" id="ARBA00022737"/>
    </source>
</evidence>
<feature type="signal peptide" evidence="5">
    <location>
        <begin position="1"/>
        <end position="21"/>
    </location>
</feature>
<dbReference type="PANTHER" id="PTHR36220:SF1">
    <property type="entry name" value="GAMMA TUBULIN COMPLEX COMPONENT C-TERMINAL DOMAIN-CONTAINING PROTEIN"/>
    <property type="match status" value="1"/>
</dbReference>
<sequence length="388" mass="40513">MARKTSLLLLALACCIIASNGKLQLMDEITLPDGHIGDQFGSSIVIRRNVAYIGAPGMIDDSGAVFILERVGPMWDIASTIVPAQSELGGYFGHGIAATDDWLAIGQPNADYYTGVVDMFALTRGGLTWAQAGTLAPSLPRHSFFGYDVDLSGNTLVVGAYGYNSSRGVAMVYDWAGTWTETAVLADSWSGPGDHFGFSVAVEGDVAVVGSWCTAHYGLLCSGSAKVFERHAGCWGMRQVLTPGVPATGGRFGYAVDMVGATIVVSMPGSVTTARGSVTVFTLAGTRWEQAQLLTGAAEGTDPDAFGFSIAVSRSSVVVGAPTEGGMAGALYLFTGQPGAYRMDDKARGPTSEHRAMFGSSVAADGDHVAAWSKSAVEPASVFTYIRK</sequence>
<evidence type="ECO:0000256" key="3">
    <source>
        <dbReference type="ARBA" id="ARBA00023180"/>
    </source>
</evidence>
<feature type="repeat" description="FG-GAP" evidence="4">
    <location>
        <begin position="292"/>
        <end position="343"/>
    </location>
</feature>
<dbReference type="Gene3D" id="2.130.10.130">
    <property type="entry name" value="Integrin alpha, N-terminal"/>
    <property type="match status" value="2"/>
</dbReference>
<gene>
    <name evidence="6" type="ORF">J8273_5504</name>
</gene>
<accession>A0A8J6B912</accession>
<keyword evidence="1 5" id="KW-0732">Signal</keyword>
<evidence type="ECO:0000313" key="7">
    <source>
        <dbReference type="Proteomes" id="UP000717585"/>
    </source>
</evidence>
<dbReference type="AlphaFoldDB" id="A0A8J6B912"/>
<organism evidence="6 7">
    <name type="scientific">Carpediemonas membranifera</name>
    <dbReference type="NCBI Taxonomy" id="201153"/>
    <lineage>
        <taxon>Eukaryota</taxon>
        <taxon>Metamonada</taxon>
        <taxon>Carpediemonas-like organisms</taxon>
        <taxon>Carpediemonas</taxon>
    </lineage>
</organism>
<protein>
    <submittedName>
        <fullName evidence="6">FG-GAP repeat</fullName>
    </submittedName>
</protein>
<feature type="chain" id="PRO_5035193300" evidence="5">
    <location>
        <begin position="22"/>
        <end position="388"/>
    </location>
</feature>
<dbReference type="EMBL" id="JAHDYR010000038">
    <property type="protein sequence ID" value="KAG9392502.1"/>
    <property type="molecule type" value="Genomic_DNA"/>
</dbReference>